<dbReference type="EMBL" id="JANBPT010000095">
    <property type="protein sequence ID" value="KAJ1927946.1"/>
    <property type="molecule type" value="Genomic_DNA"/>
</dbReference>
<organism evidence="10 12">
    <name type="scientific">Tieghemiomyces parasiticus</name>
    <dbReference type="NCBI Taxonomy" id="78921"/>
    <lineage>
        <taxon>Eukaryota</taxon>
        <taxon>Fungi</taxon>
        <taxon>Fungi incertae sedis</taxon>
        <taxon>Zoopagomycota</taxon>
        <taxon>Kickxellomycotina</taxon>
        <taxon>Dimargaritomycetes</taxon>
        <taxon>Dimargaritales</taxon>
        <taxon>Dimargaritaceae</taxon>
        <taxon>Tieghemiomyces</taxon>
    </lineage>
</organism>
<evidence type="ECO:0000256" key="5">
    <source>
        <dbReference type="ARBA" id="ARBA00022792"/>
    </source>
</evidence>
<comment type="similarity">
    <text evidence="2">Belongs to the complex I NDUFB10 subunit family.</text>
</comment>
<protein>
    <submittedName>
        <fullName evidence="10">Uncharacterized protein</fullName>
    </submittedName>
</protein>
<evidence type="ECO:0000256" key="7">
    <source>
        <dbReference type="ARBA" id="ARBA00023128"/>
    </source>
</evidence>
<dbReference type="GO" id="GO:0005743">
    <property type="term" value="C:mitochondrial inner membrane"/>
    <property type="evidence" value="ECO:0007669"/>
    <property type="project" value="UniProtKB-SubCell"/>
</dbReference>
<evidence type="ECO:0000256" key="8">
    <source>
        <dbReference type="ARBA" id="ARBA00023136"/>
    </source>
</evidence>
<keyword evidence="7" id="KW-0496">Mitochondrion</keyword>
<evidence type="ECO:0000256" key="1">
    <source>
        <dbReference type="ARBA" id="ARBA00004443"/>
    </source>
</evidence>
<accession>A0A9W8A4R8</accession>
<dbReference type="PANTHER" id="PTHR13094:SF1">
    <property type="entry name" value="NADH DEHYDROGENASE [UBIQUINONE] 1 BETA SUBCOMPLEX SUBUNIT 10"/>
    <property type="match status" value="1"/>
</dbReference>
<reference evidence="10" key="1">
    <citation type="submission" date="2022-07" db="EMBL/GenBank/DDBJ databases">
        <title>Phylogenomic reconstructions and comparative analyses of Kickxellomycotina fungi.</title>
        <authorList>
            <person name="Reynolds N.K."/>
            <person name="Stajich J.E."/>
            <person name="Barry K."/>
            <person name="Grigoriev I.V."/>
            <person name="Crous P."/>
            <person name="Smith M.E."/>
        </authorList>
    </citation>
    <scope>NUCLEOTIDE SEQUENCE</scope>
    <source>
        <strain evidence="10">RSA 861</strain>
    </source>
</reference>
<dbReference type="Proteomes" id="UP001150569">
    <property type="component" value="Unassembled WGS sequence"/>
</dbReference>
<comment type="subcellular location">
    <subcellularLocation>
        <location evidence="1">Mitochondrion inner membrane</location>
        <topology evidence="1">Peripheral membrane protein</topology>
        <orientation evidence="1">Matrix side</orientation>
    </subcellularLocation>
</comment>
<sequence length="108" mass="12958">MRDGHRYHKECPKVPDFDELEKDDLIGFRRARDQYLRETWIRVMELRIMQKRLQQCYRTEGVNYIQNCRALGERYLDMAKLYQMKGYHSHSGKATKLPPIPAVPSKNE</sequence>
<keyword evidence="6" id="KW-0249">Electron transport</keyword>
<evidence type="ECO:0000256" key="3">
    <source>
        <dbReference type="ARBA" id="ARBA00022448"/>
    </source>
</evidence>
<keyword evidence="5" id="KW-0999">Mitochondrion inner membrane</keyword>
<evidence type="ECO:0000256" key="6">
    <source>
        <dbReference type="ARBA" id="ARBA00022982"/>
    </source>
</evidence>
<evidence type="ECO:0000313" key="10">
    <source>
        <dbReference type="EMBL" id="KAJ1922872.1"/>
    </source>
</evidence>
<evidence type="ECO:0000313" key="11">
    <source>
        <dbReference type="EMBL" id="KAJ1927946.1"/>
    </source>
</evidence>
<name>A0A9W8A4R8_9FUNG</name>
<gene>
    <name evidence="11" type="ORF">IWQ60_002502</name>
    <name evidence="10" type="ORF">IWQ60_006233</name>
</gene>
<evidence type="ECO:0000313" key="12">
    <source>
        <dbReference type="Proteomes" id="UP001150569"/>
    </source>
</evidence>
<keyword evidence="3" id="KW-0813">Transport</keyword>
<dbReference type="OrthoDB" id="10252718at2759"/>
<proteinExistence type="inferred from homology"/>
<comment type="caution">
    <text evidence="10">The sequence shown here is derived from an EMBL/GenBank/DDBJ whole genome shotgun (WGS) entry which is preliminary data.</text>
</comment>
<dbReference type="InterPro" id="IPR039993">
    <property type="entry name" value="NDUFB10"/>
</dbReference>
<dbReference type="EMBL" id="JANBPT010000368">
    <property type="protein sequence ID" value="KAJ1922872.1"/>
    <property type="molecule type" value="Genomic_DNA"/>
</dbReference>
<dbReference type="Pfam" id="PF10249">
    <property type="entry name" value="NDUFB10"/>
    <property type="match status" value="1"/>
</dbReference>
<evidence type="ECO:0000256" key="2">
    <source>
        <dbReference type="ARBA" id="ARBA00008317"/>
    </source>
</evidence>
<dbReference type="InterPro" id="IPR019377">
    <property type="entry name" value="NADH_UbQ_OxRdtase_su10"/>
</dbReference>
<keyword evidence="8" id="KW-0472">Membrane</keyword>
<keyword evidence="4" id="KW-0679">Respiratory chain</keyword>
<evidence type="ECO:0000256" key="4">
    <source>
        <dbReference type="ARBA" id="ARBA00022660"/>
    </source>
</evidence>
<dbReference type="PANTHER" id="PTHR13094">
    <property type="entry name" value="NADH-UBIQUINONE OXIDOREDUCTASE PDSW SUBUNIT"/>
    <property type="match status" value="1"/>
</dbReference>
<dbReference type="AlphaFoldDB" id="A0A9W8A4R8"/>
<keyword evidence="12" id="KW-1185">Reference proteome</keyword>
<evidence type="ECO:0000256" key="9">
    <source>
        <dbReference type="SAM" id="MobiDB-lite"/>
    </source>
</evidence>
<feature type="region of interest" description="Disordered" evidence="9">
    <location>
        <begin position="89"/>
        <end position="108"/>
    </location>
</feature>
<dbReference type="GO" id="GO:0045271">
    <property type="term" value="C:respiratory chain complex I"/>
    <property type="evidence" value="ECO:0007669"/>
    <property type="project" value="UniProtKB-ARBA"/>
</dbReference>